<dbReference type="OrthoDB" id="5963193at2759"/>
<dbReference type="InterPro" id="IPR005016">
    <property type="entry name" value="TDE1/TMS"/>
</dbReference>
<gene>
    <name evidence="7" type="ORF">DILT_LOCUS6441</name>
</gene>
<evidence type="ECO:0000256" key="6">
    <source>
        <dbReference type="SAM" id="Phobius"/>
    </source>
</evidence>
<feature type="transmembrane region" description="Helical" evidence="6">
    <location>
        <begin position="161"/>
        <end position="183"/>
    </location>
</feature>
<keyword evidence="8" id="KW-1185">Reference proteome</keyword>
<evidence type="ECO:0000313" key="8">
    <source>
        <dbReference type="Proteomes" id="UP000281553"/>
    </source>
</evidence>
<keyword evidence="3 6" id="KW-0812">Transmembrane</keyword>
<accession>A0A3P7LAZ9</accession>
<name>A0A3P7LAZ9_DIBLA</name>
<feature type="transmembrane region" description="Helical" evidence="6">
    <location>
        <begin position="129"/>
        <end position="149"/>
    </location>
</feature>
<keyword evidence="4 6" id="KW-1133">Transmembrane helix</keyword>
<comment type="subcellular location">
    <subcellularLocation>
        <location evidence="1">Membrane</location>
        <topology evidence="1">Multi-pass membrane protein</topology>
    </subcellularLocation>
</comment>
<evidence type="ECO:0000256" key="4">
    <source>
        <dbReference type="ARBA" id="ARBA00022989"/>
    </source>
</evidence>
<comment type="similarity">
    <text evidence="2">Belongs to the TDE1 family.</text>
</comment>
<sequence length="223" mass="25389">MSLLMIRVTSSRDCRAHIQNGFWFFKIAIIIGIMIGAFFITDPAFITTWMFFGIVLGFLYILVQLVLLVDFAHSWNEMWVNAYEETESRIYACALLFTTFFFYGLSIAAVVLFYIYFGNASICVLGKTLTSFNLILCVIATIVSILPAIQEKTPRSGLLQVGRICFSTHTKVLVVGIFFMHFLKKYGVLISLITFLVHQSRRAVFCWTVRNVRLVMSVARGGR</sequence>
<dbReference type="Proteomes" id="UP000281553">
    <property type="component" value="Unassembled WGS sequence"/>
</dbReference>
<evidence type="ECO:0000256" key="2">
    <source>
        <dbReference type="ARBA" id="ARBA00006665"/>
    </source>
</evidence>
<evidence type="ECO:0000256" key="3">
    <source>
        <dbReference type="ARBA" id="ARBA00022692"/>
    </source>
</evidence>
<feature type="transmembrane region" description="Helical" evidence="6">
    <location>
        <begin position="90"/>
        <end position="117"/>
    </location>
</feature>
<dbReference type="AlphaFoldDB" id="A0A3P7LAZ9"/>
<dbReference type="Pfam" id="PF03348">
    <property type="entry name" value="Serinc"/>
    <property type="match status" value="1"/>
</dbReference>
<proteinExistence type="inferred from homology"/>
<evidence type="ECO:0000256" key="5">
    <source>
        <dbReference type="ARBA" id="ARBA00023136"/>
    </source>
</evidence>
<feature type="transmembrane region" description="Helical" evidence="6">
    <location>
        <begin position="46"/>
        <end position="69"/>
    </location>
</feature>
<reference evidence="7 8" key="1">
    <citation type="submission" date="2018-11" db="EMBL/GenBank/DDBJ databases">
        <authorList>
            <consortium name="Pathogen Informatics"/>
        </authorList>
    </citation>
    <scope>NUCLEOTIDE SEQUENCE [LARGE SCALE GENOMIC DNA]</scope>
</reference>
<dbReference type="GO" id="GO:0016020">
    <property type="term" value="C:membrane"/>
    <property type="evidence" value="ECO:0007669"/>
    <property type="project" value="UniProtKB-SubCell"/>
</dbReference>
<protein>
    <submittedName>
        <fullName evidence="7">Uncharacterized protein</fullName>
    </submittedName>
</protein>
<dbReference type="PANTHER" id="PTHR10383">
    <property type="entry name" value="SERINE INCORPORATOR"/>
    <property type="match status" value="1"/>
</dbReference>
<keyword evidence="5 6" id="KW-0472">Membrane</keyword>
<organism evidence="7 8">
    <name type="scientific">Dibothriocephalus latus</name>
    <name type="common">Fish tapeworm</name>
    <name type="synonym">Diphyllobothrium latum</name>
    <dbReference type="NCBI Taxonomy" id="60516"/>
    <lineage>
        <taxon>Eukaryota</taxon>
        <taxon>Metazoa</taxon>
        <taxon>Spiralia</taxon>
        <taxon>Lophotrochozoa</taxon>
        <taxon>Platyhelminthes</taxon>
        <taxon>Cestoda</taxon>
        <taxon>Eucestoda</taxon>
        <taxon>Diphyllobothriidea</taxon>
        <taxon>Diphyllobothriidae</taxon>
        <taxon>Dibothriocephalus</taxon>
    </lineage>
</organism>
<evidence type="ECO:0000256" key="1">
    <source>
        <dbReference type="ARBA" id="ARBA00004141"/>
    </source>
</evidence>
<feature type="transmembrane region" description="Helical" evidence="6">
    <location>
        <begin position="21"/>
        <end position="40"/>
    </location>
</feature>
<dbReference type="PANTHER" id="PTHR10383:SF9">
    <property type="entry name" value="SERINE INCORPORATOR, ISOFORM F"/>
    <property type="match status" value="1"/>
</dbReference>
<dbReference type="EMBL" id="UYRU01049522">
    <property type="protein sequence ID" value="VDN10610.1"/>
    <property type="molecule type" value="Genomic_DNA"/>
</dbReference>
<evidence type="ECO:0000313" key="7">
    <source>
        <dbReference type="EMBL" id="VDN10610.1"/>
    </source>
</evidence>